<comment type="caution">
    <text evidence="2">The sequence shown here is derived from an EMBL/GenBank/DDBJ whole genome shotgun (WGS) entry which is preliminary data.</text>
</comment>
<feature type="compositionally biased region" description="Polar residues" evidence="1">
    <location>
        <begin position="728"/>
        <end position="741"/>
    </location>
</feature>
<feature type="region of interest" description="Disordered" evidence="1">
    <location>
        <begin position="384"/>
        <end position="403"/>
    </location>
</feature>
<dbReference type="EMBL" id="JAGQDC010000004">
    <property type="protein sequence ID" value="MCL1028784.1"/>
    <property type="molecule type" value="Genomic_DNA"/>
</dbReference>
<name>A0ABT0K9S5_9GAMM</name>
<protein>
    <submittedName>
        <fullName evidence="2">Uncharacterized protein</fullName>
    </submittedName>
</protein>
<dbReference type="RefSeq" id="WP_415837897.1">
    <property type="nucleotide sequence ID" value="NZ_CBCSGY010000005.1"/>
</dbReference>
<evidence type="ECO:0000313" key="3">
    <source>
        <dbReference type="Proteomes" id="UP001165275"/>
    </source>
</evidence>
<gene>
    <name evidence="2" type="ORF">KAJ71_07065</name>
</gene>
<evidence type="ECO:0000313" key="2">
    <source>
        <dbReference type="EMBL" id="MCL1028784.1"/>
    </source>
</evidence>
<accession>A0ABT0K9S5</accession>
<feature type="region of interest" description="Disordered" evidence="1">
    <location>
        <begin position="705"/>
        <end position="757"/>
    </location>
</feature>
<sequence length="757" mass="80708">MQPLNSAGASTFIRALDLAGHKNEPTDLASRLKSSGNAPEKPLCQGNEKTLRECMAGSLERAKSGPIVYRGADSKAELAKLIDVLPNKEKLKTQLLTNSLETLFGSGGNKGITSQKTKSGEEYLKQINSAKAESAKDGVGNMAIALANLYKHHAGDEGVKSTVVGFSERLAKLLDKDPQLDVDSRFAKSEIRDNPVNQLKKEMANFADSLGGFCIDKDIADVIAGEAKKNNINIDVNTALHGDIFKKDMKSLQGQLDIISTHTNQCPFTKWADTFGAQLSAIELLKNTTIDVDGNNARAPDAVVPQPAVPEALPAAVHYGAPAVLPQGQPSNPLSGNPVNSNHQVFNPVNNVNVSVDFTKLTDAVDRLSGIMAERMTAVTNVDTSGKAQHTQPAEQVKTSAASPLQSVIAPVVERQNPVSEPTDASRLEGIPEGRPDVMAETVSRLERSIQPQLMASHEQVHTQSPARSHAINTTPFNGNSLRSGDSLSVVGKDTAASLEGQDTVKADTPRSLEERLRTTFVGSVGSFSQRSGNFSRSNSVSTADLLVNEKPATLRRSVSAPDLRSLSRGTQFVTDVVDSSVGLAGRKNALNTAGNMKANDNKGMNTARPETMAGWSRSIDAEGKTHWSVAAKSPLSAGDLQPTGNDRLQTQDISNRSAATGKYNLTKVVTSAPDFRQESDAKAIDDNREMPDFWQKSNAKVIDDNREASEVAGNTAPDESRTKGGWSRSSQGGWTKSTADATVIGSVGSAGQKVWN</sequence>
<organism evidence="2 3">
    <name type="scientific">Serratia silvae</name>
    <dbReference type="NCBI Taxonomy" id="2824122"/>
    <lineage>
        <taxon>Bacteria</taxon>
        <taxon>Pseudomonadati</taxon>
        <taxon>Pseudomonadota</taxon>
        <taxon>Gammaproteobacteria</taxon>
        <taxon>Enterobacterales</taxon>
        <taxon>Yersiniaceae</taxon>
        <taxon>Serratia</taxon>
    </lineage>
</organism>
<dbReference type="Proteomes" id="UP001165275">
    <property type="component" value="Unassembled WGS sequence"/>
</dbReference>
<evidence type="ECO:0000256" key="1">
    <source>
        <dbReference type="SAM" id="MobiDB-lite"/>
    </source>
</evidence>
<reference evidence="2" key="1">
    <citation type="submission" date="2021-04" db="EMBL/GenBank/DDBJ databases">
        <title>Genome sequence of Serratia sp. arafor3.</title>
        <authorList>
            <person name="Besaury L."/>
        </authorList>
    </citation>
    <scope>NUCLEOTIDE SEQUENCE</scope>
    <source>
        <strain evidence="2">Arafor3</strain>
    </source>
</reference>
<keyword evidence="3" id="KW-1185">Reference proteome</keyword>
<proteinExistence type="predicted"/>